<organism evidence="7 8">
    <name type="scientific">Paenibacillus alvei</name>
    <name type="common">Bacillus alvei</name>
    <dbReference type="NCBI Taxonomy" id="44250"/>
    <lineage>
        <taxon>Bacteria</taxon>
        <taxon>Bacillati</taxon>
        <taxon>Bacillota</taxon>
        <taxon>Bacilli</taxon>
        <taxon>Bacillales</taxon>
        <taxon>Paenibacillaceae</taxon>
        <taxon>Paenibacillus</taxon>
    </lineage>
</organism>
<evidence type="ECO:0000256" key="2">
    <source>
        <dbReference type="ARBA" id="ARBA00022475"/>
    </source>
</evidence>
<sequence>MNDMASMVRAVTRVTLLLLSAFILGWAVAPEYRTYTAGLTLGTAAGLAYAHYLSIKVRQIAEMAASQEKRRYSFGFVTRMCIVLLAVMFAIKFEQHISLVATIVGFFITQLLSIFVSIIWASRKKA</sequence>
<reference evidence="8" key="1">
    <citation type="submission" date="2018-08" db="EMBL/GenBank/DDBJ databases">
        <authorList>
            <person name="Chevrot R."/>
        </authorList>
    </citation>
    <scope>NUCLEOTIDE SEQUENCE [LARGE SCALE GENOMIC DNA]</scope>
</reference>
<dbReference type="AlphaFoldDB" id="A0A383RIA8"/>
<keyword evidence="4 6" id="KW-1133">Transmembrane helix</keyword>
<evidence type="ECO:0000313" key="7">
    <source>
        <dbReference type="EMBL" id="SYX86563.1"/>
    </source>
</evidence>
<feature type="transmembrane region" description="Helical" evidence="6">
    <location>
        <begin position="12"/>
        <end position="29"/>
    </location>
</feature>
<evidence type="ECO:0000256" key="5">
    <source>
        <dbReference type="ARBA" id="ARBA00023136"/>
    </source>
</evidence>
<feature type="transmembrane region" description="Helical" evidence="6">
    <location>
        <begin position="72"/>
        <end position="91"/>
    </location>
</feature>
<dbReference type="GO" id="GO:0005886">
    <property type="term" value="C:plasma membrane"/>
    <property type="evidence" value="ECO:0007669"/>
    <property type="project" value="UniProtKB-SubCell"/>
</dbReference>
<dbReference type="Pfam" id="PF03899">
    <property type="entry name" value="ATP-synt_I"/>
    <property type="match status" value="1"/>
</dbReference>
<keyword evidence="2" id="KW-1003">Cell membrane</keyword>
<dbReference type="Proteomes" id="UP000304148">
    <property type="component" value="Chromosome"/>
</dbReference>
<gene>
    <name evidence="7" type="ORF">PBLR_14989</name>
</gene>
<comment type="subcellular location">
    <subcellularLocation>
        <location evidence="1">Cell membrane</location>
        <topology evidence="1">Multi-pass membrane protein</topology>
    </subcellularLocation>
</comment>
<dbReference type="InterPro" id="IPR005598">
    <property type="entry name" value="ATP_synth_I"/>
</dbReference>
<evidence type="ECO:0000256" key="3">
    <source>
        <dbReference type="ARBA" id="ARBA00022692"/>
    </source>
</evidence>
<name>A0A383RIA8_PAEAL</name>
<feature type="transmembrane region" description="Helical" evidence="6">
    <location>
        <begin position="35"/>
        <end position="52"/>
    </location>
</feature>
<keyword evidence="5 6" id="KW-0472">Membrane</keyword>
<dbReference type="EMBL" id="LS992241">
    <property type="protein sequence ID" value="SYX86563.1"/>
    <property type="molecule type" value="Genomic_DNA"/>
</dbReference>
<accession>A0A383RIA8</accession>
<evidence type="ECO:0000256" key="6">
    <source>
        <dbReference type="SAM" id="Phobius"/>
    </source>
</evidence>
<evidence type="ECO:0000313" key="8">
    <source>
        <dbReference type="Proteomes" id="UP000304148"/>
    </source>
</evidence>
<protein>
    <submittedName>
        <fullName evidence="7">ATP synthase I</fullName>
    </submittedName>
</protein>
<keyword evidence="3 6" id="KW-0812">Transmembrane</keyword>
<proteinExistence type="predicted"/>
<evidence type="ECO:0000256" key="4">
    <source>
        <dbReference type="ARBA" id="ARBA00022989"/>
    </source>
</evidence>
<feature type="transmembrane region" description="Helical" evidence="6">
    <location>
        <begin position="97"/>
        <end position="121"/>
    </location>
</feature>
<evidence type="ECO:0000256" key="1">
    <source>
        <dbReference type="ARBA" id="ARBA00004651"/>
    </source>
</evidence>
<dbReference type="RefSeq" id="WP_138188461.1">
    <property type="nucleotide sequence ID" value="NZ_LS992241.1"/>
</dbReference>